<dbReference type="NCBIfam" id="TIGR00093">
    <property type="entry name" value="pseudouridine synthase"/>
    <property type="match status" value="1"/>
</dbReference>
<dbReference type="SUPFAM" id="SSF55174">
    <property type="entry name" value="Alpha-L RNA-binding motif"/>
    <property type="match status" value="1"/>
</dbReference>
<dbReference type="InterPro" id="IPR042092">
    <property type="entry name" value="PsdUridine_s_RsuA/RluB/E/F_cat"/>
</dbReference>
<dbReference type="Pfam" id="PF00849">
    <property type="entry name" value="PseudoU_synth_2"/>
    <property type="match status" value="1"/>
</dbReference>
<dbReference type="InterPro" id="IPR036986">
    <property type="entry name" value="S4_RNA-bd_sf"/>
</dbReference>
<feature type="domain" description="RNA-binding S4" evidence="8">
    <location>
        <begin position="1"/>
        <end position="63"/>
    </location>
</feature>
<dbReference type="EMBL" id="CP020472">
    <property type="protein sequence ID" value="ARD22376.1"/>
    <property type="molecule type" value="Genomic_DNA"/>
</dbReference>
<dbReference type="PANTHER" id="PTHR47683:SF4">
    <property type="entry name" value="PSEUDOURIDINE SYNTHASE"/>
    <property type="match status" value="1"/>
</dbReference>
<dbReference type="PROSITE" id="PS01149">
    <property type="entry name" value="PSI_RSU"/>
    <property type="match status" value="1"/>
</dbReference>
<evidence type="ECO:0000313" key="9">
    <source>
        <dbReference type="EMBL" id="ARD22376.1"/>
    </source>
</evidence>
<dbReference type="RefSeq" id="WP_080915732.1">
    <property type="nucleotide sequence ID" value="NZ_CP020472.1"/>
</dbReference>
<dbReference type="InterPro" id="IPR020094">
    <property type="entry name" value="TruA/RsuA/RluB/E/F_N"/>
</dbReference>
<dbReference type="InterPro" id="IPR020103">
    <property type="entry name" value="PsdUridine_synth_cat_dom_sf"/>
</dbReference>
<comment type="catalytic activity">
    <reaction evidence="4">
        <text>uridine(516) in 16S rRNA = pseudouridine(516) in 16S rRNA</text>
        <dbReference type="Rhea" id="RHEA:38867"/>
        <dbReference type="Rhea" id="RHEA-COMP:10089"/>
        <dbReference type="Rhea" id="RHEA-COMP:10090"/>
        <dbReference type="ChEBI" id="CHEBI:65314"/>
        <dbReference type="ChEBI" id="CHEBI:65315"/>
        <dbReference type="EC" id="5.4.99.19"/>
    </reaction>
</comment>
<comment type="similarity">
    <text evidence="1 7">Belongs to the pseudouridine synthase RsuA family.</text>
</comment>
<dbReference type="PROSITE" id="PS50889">
    <property type="entry name" value="S4"/>
    <property type="match status" value="1"/>
</dbReference>
<keyword evidence="3 7" id="KW-0413">Isomerase</keyword>
<dbReference type="Proteomes" id="UP000191820">
    <property type="component" value="Chromosome"/>
</dbReference>
<dbReference type="SUPFAM" id="SSF55120">
    <property type="entry name" value="Pseudouridine synthase"/>
    <property type="match status" value="1"/>
</dbReference>
<reference evidence="9 10" key="1">
    <citation type="submission" date="2017-03" db="EMBL/GenBank/DDBJ databases">
        <title>Genome sequencing of Shewanella japonica KCTC 22435.</title>
        <authorList>
            <person name="Kim K.M."/>
        </authorList>
    </citation>
    <scope>NUCLEOTIDE SEQUENCE [LARGE SCALE GENOMIC DNA]</scope>
    <source>
        <strain evidence="9 10">KCTC 22435</strain>
    </source>
</reference>
<proteinExistence type="inferred from homology"/>
<dbReference type="Gene3D" id="3.30.70.580">
    <property type="entry name" value="Pseudouridine synthase I, catalytic domain, N-terminal subdomain"/>
    <property type="match status" value="1"/>
</dbReference>
<dbReference type="SMART" id="SM00363">
    <property type="entry name" value="S4"/>
    <property type="match status" value="1"/>
</dbReference>
<dbReference type="InterPro" id="IPR050343">
    <property type="entry name" value="RsuA_PseudoU_synthase"/>
</dbReference>
<evidence type="ECO:0000256" key="3">
    <source>
        <dbReference type="ARBA" id="ARBA00023235"/>
    </source>
</evidence>
<gene>
    <name evidence="9" type="ORF">SJ2017_2078</name>
</gene>
<dbReference type="PANTHER" id="PTHR47683">
    <property type="entry name" value="PSEUDOURIDINE SYNTHASE FAMILY PROTEIN-RELATED"/>
    <property type="match status" value="1"/>
</dbReference>
<dbReference type="Gene3D" id="3.10.290.10">
    <property type="entry name" value="RNA-binding S4 domain"/>
    <property type="match status" value="1"/>
</dbReference>
<evidence type="ECO:0000256" key="4">
    <source>
        <dbReference type="ARBA" id="ARBA00036749"/>
    </source>
</evidence>
<dbReference type="Pfam" id="PF01479">
    <property type="entry name" value="S4"/>
    <property type="match status" value="1"/>
</dbReference>
<dbReference type="InterPro" id="IPR006145">
    <property type="entry name" value="PsdUridine_synth_RsuA/RluA"/>
</dbReference>
<organism evidence="9 10">
    <name type="scientific">Shewanella japonica</name>
    <dbReference type="NCBI Taxonomy" id="93973"/>
    <lineage>
        <taxon>Bacteria</taxon>
        <taxon>Pseudomonadati</taxon>
        <taxon>Pseudomonadota</taxon>
        <taxon>Gammaproteobacteria</taxon>
        <taxon>Alteromonadales</taxon>
        <taxon>Shewanellaceae</taxon>
        <taxon>Shewanella</taxon>
    </lineage>
</organism>
<evidence type="ECO:0000256" key="5">
    <source>
        <dbReference type="ARBA" id="ARBA00037590"/>
    </source>
</evidence>
<dbReference type="EC" id="5.4.99.-" evidence="7"/>
<dbReference type="CDD" id="cd02553">
    <property type="entry name" value="PseudoU_synth_RsuA"/>
    <property type="match status" value="1"/>
</dbReference>
<evidence type="ECO:0000256" key="1">
    <source>
        <dbReference type="ARBA" id="ARBA00008348"/>
    </source>
</evidence>
<keyword evidence="2 6" id="KW-0694">RNA-binding</keyword>
<evidence type="ECO:0000256" key="6">
    <source>
        <dbReference type="PROSITE-ProRule" id="PRU00182"/>
    </source>
</evidence>
<dbReference type="Gene3D" id="3.30.70.1560">
    <property type="entry name" value="Alpha-L RNA-binding motif"/>
    <property type="match status" value="1"/>
</dbReference>
<evidence type="ECO:0000313" key="10">
    <source>
        <dbReference type="Proteomes" id="UP000191820"/>
    </source>
</evidence>
<name>A0ABM6JJR3_9GAMM</name>
<sequence>MRLDKFVLRSTQLNKQQVVKVIESGLVSVNQQIITDCAIQVHENNHITYNSNRLTPRPFRYLLLHKSPDTLCSNVDGEYPSVFNDIDIENKDELHIVGRLDADTSGLILITDDGRWSFNITRPDMDCPKVYRVTLAKPITEDAITKLEQGLLLQGESTSTRPAKIIKIDDLHVLLTITEGRYHQVKRMFFAVGNRVNQLHREKIGAVSLDLDSKQWRHLTASEISSFGMYSQQA</sequence>
<dbReference type="InterPro" id="IPR018496">
    <property type="entry name" value="PsdUridine_synth_RsuA/RluB_CS"/>
</dbReference>
<dbReference type="CDD" id="cd00165">
    <property type="entry name" value="S4"/>
    <property type="match status" value="1"/>
</dbReference>
<comment type="function">
    <text evidence="5">Responsible for synthesis of pseudouridine from uracil-516 in 16S ribosomal RNA.</text>
</comment>
<dbReference type="InterPro" id="IPR000748">
    <property type="entry name" value="PsdUridine_synth_RsuA/RluB/E/F"/>
</dbReference>
<dbReference type="InterPro" id="IPR002942">
    <property type="entry name" value="S4_RNA-bd"/>
</dbReference>
<evidence type="ECO:0000259" key="8">
    <source>
        <dbReference type="SMART" id="SM00363"/>
    </source>
</evidence>
<accession>A0ABM6JJR3</accession>
<evidence type="ECO:0000256" key="2">
    <source>
        <dbReference type="ARBA" id="ARBA00022884"/>
    </source>
</evidence>
<evidence type="ECO:0000256" key="7">
    <source>
        <dbReference type="RuleBase" id="RU003887"/>
    </source>
</evidence>
<keyword evidence="10" id="KW-1185">Reference proteome</keyword>
<protein>
    <recommendedName>
        <fullName evidence="7">Pseudouridine synthase</fullName>
        <ecNumber evidence="7">5.4.99.-</ecNumber>
    </recommendedName>
</protein>